<dbReference type="OrthoDB" id="8708526at2"/>
<dbReference type="eggNOG" id="ENOG5032XJ5">
    <property type="taxonomic scope" value="Bacteria"/>
</dbReference>
<organism evidence="1 2">
    <name type="scientific">Candidatus Glomeribacter gigasporarum BEG34</name>
    <dbReference type="NCBI Taxonomy" id="1070319"/>
    <lineage>
        <taxon>Bacteria</taxon>
        <taxon>Pseudomonadati</taxon>
        <taxon>Pseudomonadota</taxon>
        <taxon>Betaproteobacteria</taxon>
        <taxon>Burkholderiales</taxon>
        <taxon>Burkholderiaceae</taxon>
        <taxon>Candidatus Glomeribacter</taxon>
    </lineage>
</organism>
<gene>
    <name evidence="1" type="primary">mobC</name>
    <name evidence="1" type="ORF">CAGGBEG34_440004</name>
</gene>
<protein>
    <submittedName>
        <fullName evidence="1">Auxiliary mobilization protein C</fullName>
    </submittedName>
</protein>
<sequence length="120" mass="13392">MKRKGGRPKGDPAALRVMTIGVRVSLDEYAALRQKAAQMSMTPAQWLREAALSRRLPSPPVPPVNRERYAELARLAANLNQIAHRANEGYAVTVADVFLRQLMEEVSRLRLALIGEEQSE</sequence>
<dbReference type="InterPro" id="IPR053842">
    <property type="entry name" value="NikA-like"/>
</dbReference>
<dbReference type="RefSeq" id="WP_006683190.1">
    <property type="nucleotide sequence ID" value="NZ_CAFB01000063.1"/>
</dbReference>
<keyword evidence="2" id="KW-1185">Reference proteome</keyword>
<reference evidence="1 2" key="1">
    <citation type="submission" date="2011-08" db="EMBL/GenBank/DDBJ databases">
        <title>The genome of the obligate endobacterium of an arbuscular mycorrhizal fungus reveals an interphylum network of nutritional interactions.</title>
        <authorList>
            <person name="Ghignone S."/>
            <person name="Salvioli A."/>
            <person name="Anca I."/>
            <person name="Lumini E."/>
            <person name="Ortu G."/>
            <person name="Petiti L."/>
            <person name="Cruveiller S."/>
            <person name="Bianciotto V."/>
            <person name="Piffanelli P."/>
            <person name="Lanfranco L."/>
            <person name="Bonfante P."/>
        </authorList>
    </citation>
    <scope>NUCLEOTIDE SEQUENCE [LARGE SCALE GENOMIC DNA]</scope>
    <source>
        <strain evidence="1 2">BEG34</strain>
    </source>
</reference>
<accession>G2JBG3</accession>
<dbReference type="AlphaFoldDB" id="G2JBG3"/>
<evidence type="ECO:0000313" key="1">
    <source>
        <dbReference type="EMBL" id="CCD30117.1"/>
    </source>
</evidence>
<comment type="caution">
    <text evidence="1">The sequence shown here is derived from an EMBL/GenBank/DDBJ whole genome shotgun (WGS) entry which is preliminary data.</text>
</comment>
<dbReference type="EMBL" id="CAFB01000063">
    <property type="protein sequence ID" value="CCD30117.1"/>
    <property type="molecule type" value="Genomic_DNA"/>
</dbReference>
<dbReference type="STRING" id="1070319.CAGGBEG34_440004"/>
<proteinExistence type="predicted"/>
<dbReference type="Proteomes" id="UP000054051">
    <property type="component" value="Unassembled WGS sequence"/>
</dbReference>
<name>G2JBG3_9BURK</name>
<dbReference type="Pfam" id="PF21983">
    <property type="entry name" value="NikA-like"/>
    <property type="match status" value="1"/>
</dbReference>
<evidence type="ECO:0000313" key="2">
    <source>
        <dbReference type="Proteomes" id="UP000054051"/>
    </source>
</evidence>